<keyword evidence="4" id="KW-0804">Transcription</keyword>
<dbReference type="GO" id="GO:0003677">
    <property type="term" value="F:DNA binding"/>
    <property type="evidence" value="ECO:0007669"/>
    <property type="project" value="UniProtKB-KW"/>
</dbReference>
<accession>A0A6Y6CK26</accession>
<feature type="non-terminal residue" evidence="6">
    <location>
        <position position="64"/>
    </location>
</feature>
<dbReference type="Gene3D" id="1.10.10.10">
    <property type="entry name" value="Winged helix-like DNA-binding domain superfamily/Winged helix DNA-binding domain"/>
    <property type="match status" value="1"/>
</dbReference>
<proteinExistence type="inferred from homology"/>
<dbReference type="PANTHER" id="PTHR30579:SF7">
    <property type="entry name" value="HTH-TYPE TRANSCRIPTIONAL REGULATOR LRHA-RELATED"/>
    <property type="match status" value="1"/>
</dbReference>
<dbReference type="InterPro" id="IPR036388">
    <property type="entry name" value="WH-like_DNA-bd_sf"/>
</dbReference>
<evidence type="ECO:0000256" key="2">
    <source>
        <dbReference type="ARBA" id="ARBA00023015"/>
    </source>
</evidence>
<dbReference type="AlphaFoldDB" id="A0A6Y6CK26"/>
<comment type="similarity">
    <text evidence="1">Belongs to the LysR transcriptional regulatory family.</text>
</comment>
<feature type="domain" description="HTH lysR-type" evidence="5">
    <location>
        <begin position="1"/>
        <end position="61"/>
    </location>
</feature>
<dbReference type="InterPro" id="IPR000847">
    <property type="entry name" value="LysR_HTH_N"/>
</dbReference>
<organism evidence="6">
    <name type="scientific">Salmonella enterica</name>
    <name type="common">Salmonella choleraesuis</name>
    <dbReference type="NCBI Taxonomy" id="28901"/>
    <lineage>
        <taxon>Bacteria</taxon>
        <taxon>Pseudomonadati</taxon>
        <taxon>Pseudomonadota</taxon>
        <taxon>Gammaproteobacteria</taxon>
        <taxon>Enterobacterales</taxon>
        <taxon>Enterobacteriaceae</taxon>
        <taxon>Salmonella</taxon>
    </lineage>
</organism>
<protein>
    <submittedName>
        <fullName evidence="6">LysR family transcriptional regulator</fullName>
    </submittedName>
</protein>
<gene>
    <name evidence="6" type="ORF">GYI93_004327</name>
</gene>
<evidence type="ECO:0000256" key="1">
    <source>
        <dbReference type="ARBA" id="ARBA00009437"/>
    </source>
</evidence>
<dbReference type="PANTHER" id="PTHR30579">
    <property type="entry name" value="TRANSCRIPTIONAL REGULATOR"/>
    <property type="match status" value="1"/>
</dbReference>
<reference evidence="6" key="1">
    <citation type="journal article" date="2018" name="Genome Biol.">
        <title>SKESA: strategic k-mer extension for scrupulous assemblies.</title>
        <authorList>
            <person name="Souvorov A."/>
            <person name="Agarwala R."/>
            <person name="Lipman D.J."/>
        </authorList>
    </citation>
    <scope>NUCLEOTIDE SEQUENCE</scope>
    <source>
        <strain evidence="6">15-5585</strain>
    </source>
</reference>
<dbReference type="InterPro" id="IPR036390">
    <property type="entry name" value="WH_DNA-bd_sf"/>
</dbReference>
<keyword evidence="3" id="KW-0238">DNA-binding</keyword>
<keyword evidence="2" id="KW-0805">Transcription regulation</keyword>
<evidence type="ECO:0000313" key="6">
    <source>
        <dbReference type="EMBL" id="HAB6698615.1"/>
    </source>
</evidence>
<dbReference type="PROSITE" id="PS50931">
    <property type="entry name" value="HTH_LYSR"/>
    <property type="match status" value="1"/>
</dbReference>
<name>A0A6Y6CK26_SALER</name>
<evidence type="ECO:0000256" key="4">
    <source>
        <dbReference type="ARBA" id="ARBA00023163"/>
    </source>
</evidence>
<dbReference type="Pfam" id="PF00126">
    <property type="entry name" value="HTH_1"/>
    <property type="match status" value="1"/>
</dbReference>
<reference evidence="6" key="2">
    <citation type="submission" date="2018-07" db="EMBL/GenBank/DDBJ databases">
        <authorList>
            <consortium name="NCBI Pathogen Detection Project"/>
        </authorList>
    </citation>
    <scope>NUCLEOTIDE SEQUENCE</scope>
    <source>
        <strain evidence="6">15-5585</strain>
    </source>
</reference>
<dbReference type="InterPro" id="IPR050176">
    <property type="entry name" value="LTTR"/>
</dbReference>
<evidence type="ECO:0000259" key="5">
    <source>
        <dbReference type="PROSITE" id="PS50931"/>
    </source>
</evidence>
<comment type="caution">
    <text evidence="6">The sequence shown here is derived from an EMBL/GenBank/DDBJ whole genome shotgun (WGS) entry which is preliminary data.</text>
</comment>
<dbReference type="GO" id="GO:0003700">
    <property type="term" value="F:DNA-binding transcription factor activity"/>
    <property type="evidence" value="ECO:0007669"/>
    <property type="project" value="InterPro"/>
</dbReference>
<evidence type="ECO:0000256" key="3">
    <source>
        <dbReference type="ARBA" id="ARBA00023125"/>
    </source>
</evidence>
<sequence>MDFLINKKLKIFITLMETGSFSIATSVLYITRTPLSRVISDLERELKQRLFIRKNGTLIPTEFA</sequence>
<dbReference type="SUPFAM" id="SSF46785">
    <property type="entry name" value="Winged helix' DNA-binding domain"/>
    <property type="match status" value="1"/>
</dbReference>
<dbReference type="EMBL" id="DAAHNG010000051">
    <property type="protein sequence ID" value="HAB6698615.1"/>
    <property type="molecule type" value="Genomic_DNA"/>
</dbReference>